<dbReference type="Proteomes" id="UP000799771">
    <property type="component" value="Unassembled WGS sequence"/>
</dbReference>
<protein>
    <submittedName>
        <fullName evidence="2">Uncharacterized protein</fullName>
    </submittedName>
</protein>
<gene>
    <name evidence="2" type="ORF">P153DRAFT_88530</name>
</gene>
<accession>A0A6A6A531</accession>
<evidence type="ECO:0000256" key="1">
    <source>
        <dbReference type="SAM" id="MobiDB-lite"/>
    </source>
</evidence>
<dbReference type="AlphaFoldDB" id="A0A6A6A531"/>
<reference evidence="2" key="1">
    <citation type="journal article" date="2020" name="Stud. Mycol.">
        <title>101 Dothideomycetes genomes: a test case for predicting lifestyles and emergence of pathogens.</title>
        <authorList>
            <person name="Haridas S."/>
            <person name="Albert R."/>
            <person name="Binder M."/>
            <person name="Bloem J."/>
            <person name="Labutti K."/>
            <person name="Salamov A."/>
            <person name="Andreopoulos B."/>
            <person name="Baker S."/>
            <person name="Barry K."/>
            <person name="Bills G."/>
            <person name="Bluhm B."/>
            <person name="Cannon C."/>
            <person name="Castanera R."/>
            <person name="Culley D."/>
            <person name="Daum C."/>
            <person name="Ezra D."/>
            <person name="Gonzalez J."/>
            <person name="Henrissat B."/>
            <person name="Kuo A."/>
            <person name="Liang C."/>
            <person name="Lipzen A."/>
            <person name="Lutzoni F."/>
            <person name="Magnuson J."/>
            <person name="Mondo S."/>
            <person name="Nolan M."/>
            <person name="Ohm R."/>
            <person name="Pangilinan J."/>
            <person name="Park H.-J."/>
            <person name="Ramirez L."/>
            <person name="Alfaro M."/>
            <person name="Sun H."/>
            <person name="Tritt A."/>
            <person name="Yoshinaga Y."/>
            <person name="Zwiers L.-H."/>
            <person name="Turgeon B."/>
            <person name="Goodwin S."/>
            <person name="Spatafora J."/>
            <person name="Crous P."/>
            <person name="Grigoriev I."/>
        </authorList>
    </citation>
    <scope>NUCLEOTIDE SEQUENCE</scope>
    <source>
        <strain evidence="2">CBS 119687</strain>
    </source>
</reference>
<evidence type="ECO:0000313" key="2">
    <source>
        <dbReference type="EMBL" id="KAF2126234.1"/>
    </source>
</evidence>
<organism evidence="2 3">
    <name type="scientific">Dothidotthia symphoricarpi CBS 119687</name>
    <dbReference type="NCBI Taxonomy" id="1392245"/>
    <lineage>
        <taxon>Eukaryota</taxon>
        <taxon>Fungi</taxon>
        <taxon>Dikarya</taxon>
        <taxon>Ascomycota</taxon>
        <taxon>Pezizomycotina</taxon>
        <taxon>Dothideomycetes</taxon>
        <taxon>Pleosporomycetidae</taxon>
        <taxon>Pleosporales</taxon>
        <taxon>Dothidotthiaceae</taxon>
        <taxon>Dothidotthia</taxon>
    </lineage>
</organism>
<dbReference type="GeneID" id="54413894"/>
<sequence>MLLCTVSFMNEFSYRMQLPEHHHRRALGHVRGHDRVQAHVQVLRLGLERLHDLAHGRGHDDGHERAHPDHAQYLDRDGILNHDRVHNLEAGREPVHVLLHDSELDLAHGHGHAADETWIRDTCSNMSGIPCSDPETKTIRTTPSYIDSTLSVEDQELGQVPLRAHEVVQEPGQAHEHEGDRTHVGEADSDLDQG</sequence>
<keyword evidence="3" id="KW-1185">Reference proteome</keyword>
<feature type="region of interest" description="Disordered" evidence="1">
    <location>
        <begin position="169"/>
        <end position="194"/>
    </location>
</feature>
<feature type="compositionally biased region" description="Basic and acidic residues" evidence="1">
    <location>
        <begin position="169"/>
        <end position="186"/>
    </location>
</feature>
<proteinExistence type="predicted"/>
<name>A0A6A6A531_9PLEO</name>
<dbReference type="RefSeq" id="XP_033520626.1">
    <property type="nucleotide sequence ID" value="XM_033673462.1"/>
</dbReference>
<dbReference type="EMBL" id="ML977514">
    <property type="protein sequence ID" value="KAF2126234.1"/>
    <property type="molecule type" value="Genomic_DNA"/>
</dbReference>
<evidence type="ECO:0000313" key="3">
    <source>
        <dbReference type="Proteomes" id="UP000799771"/>
    </source>
</evidence>